<evidence type="ECO:0000313" key="4">
    <source>
        <dbReference type="Proteomes" id="UP000772434"/>
    </source>
</evidence>
<organism evidence="3 4">
    <name type="scientific">Rhodocollybia butyracea</name>
    <dbReference type="NCBI Taxonomy" id="206335"/>
    <lineage>
        <taxon>Eukaryota</taxon>
        <taxon>Fungi</taxon>
        <taxon>Dikarya</taxon>
        <taxon>Basidiomycota</taxon>
        <taxon>Agaricomycotina</taxon>
        <taxon>Agaricomycetes</taxon>
        <taxon>Agaricomycetidae</taxon>
        <taxon>Agaricales</taxon>
        <taxon>Marasmiineae</taxon>
        <taxon>Omphalotaceae</taxon>
        <taxon>Rhodocollybia</taxon>
    </lineage>
</organism>
<dbReference type="PANTHER" id="PTHR44167:SF24">
    <property type="entry name" value="SERINE_THREONINE-PROTEIN KINASE CHK2"/>
    <property type="match status" value="1"/>
</dbReference>
<comment type="caution">
    <text evidence="3">The sequence shown here is derived from an EMBL/GenBank/DDBJ whole genome shotgun (WGS) entry which is preliminary data.</text>
</comment>
<dbReference type="Gene3D" id="3.30.200.20">
    <property type="entry name" value="Phosphorylase Kinase, domain 1"/>
    <property type="match status" value="1"/>
</dbReference>
<evidence type="ECO:0000256" key="1">
    <source>
        <dbReference type="SAM" id="Phobius"/>
    </source>
</evidence>
<dbReference type="AlphaFoldDB" id="A0A9P5PTS7"/>
<keyword evidence="3" id="KW-0418">Kinase</keyword>
<keyword evidence="3" id="KW-0808">Transferase</keyword>
<name>A0A9P5PTS7_9AGAR</name>
<reference evidence="3" key="1">
    <citation type="submission" date="2020-11" db="EMBL/GenBank/DDBJ databases">
        <authorList>
            <consortium name="DOE Joint Genome Institute"/>
            <person name="Ahrendt S."/>
            <person name="Riley R."/>
            <person name="Andreopoulos W."/>
            <person name="Labutti K."/>
            <person name="Pangilinan J."/>
            <person name="Ruiz-Duenas F.J."/>
            <person name="Barrasa J.M."/>
            <person name="Sanchez-Garcia M."/>
            <person name="Camarero S."/>
            <person name="Miyauchi S."/>
            <person name="Serrano A."/>
            <person name="Linde D."/>
            <person name="Babiker R."/>
            <person name="Drula E."/>
            <person name="Ayuso-Fernandez I."/>
            <person name="Pacheco R."/>
            <person name="Padilla G."/>
            <person name="Ferreira P."/>
            <person name="Barriuso J."/>
            <person name="Kellner H."/>
            <person name="Castanera R."/>
            <person name="Alfaro M."/>
            <person name="Ramirez L."/>
            <person name="Pisabarro A.G."/>
            <person name="Kuo A."/>
            <person name="Tritt A."/>
            <person name="Lipzen A."/>
            <person name="He G."/>
            <person name="Yan M."/>
            <person name="Ng V."/>
            <person name="Cullen D."/>
            <person name="Martin F."/>
            <person name="Rosso M.-N."/>
            <person name="Henrissat B."/>
            <person name="Hibbett D."/>
            <person name="Martinez A.T."/>
            <person name="Grigoriev I.V."/>
        </authorList>
    </citation>
    <scope>NUCLEOTIDE SEQUENCE</scope>
    <source>
        <strain evidence="3">AH 40177</strain>
    </source>
</reference>
<dbReference type="GO" id="GO:0005524">
    <property type="term" value="F:ATP binding"/>
    <property type="evidence" value="ECO:0007669"/>
    <property type="project" value="InterPro"/>
</dbReference>
<protein>
    <submittedName>
        <fullName evidence="3">Kinase-like domain-containing protein</fullName>
    </submittedName>
</protein>
<dbReference type="PROSITE" id="PS50011">
    <property type="entry name" value="PROTEIN_KINASE_DOM"/>
    <property type="match status" value="1"/>
</dbReference>
<sequence>MQPAPSPSSSLPLLPLAEINEEDDPHFPLGLTPQEKRWSSIYPNIERRGYQLRSRYRPGWVGSWIKEGMTTADLFMRPTWRYEYEDAAPSTGALTVLDATRISDGAPVALKFISMSESANTPDSNEIETLQYLSSPALAQDPRNHCIQMIDSFELYSPVEVESTGCTNAFIAVFPYARRWNDLPFRLAWEVLEFVRQILEGLVFLHTHNIAHRDIRSENLMMDATSQCFAETNPVDRIDATARYLLIDLGSSTKFKERRPVQFRHGWHKEIPEIYELDSEGESVPTRLYDPFKGDVFVLGMVFERYFGKSIPCLRPLLSRMQDPSPINRPSADEALKLFHHHTHHIGRASLLMPVAEVEAPLDIGEMDVFTRGIVVIITYFWGWIDYFRLLMKVLWRGQELRLGSI</sequence>
<dbReference type="SMART" id="SM00220">
    <property type="entry name" value="S_TKc"/>
    <property type="match status" value="1"/>
</dbReference>
<evidence type="ECO:0000259" key="2">
    <source>
        <dbReference type="PROSITE" id="PS50011"/>
    </source>
</evidence>
<feature type="domain" description="Protein kinase" evidence="2">
    <location>
        <begin position="82"/>
        <end position="406"/>
    </location>
</feature>
<dbReference type="Gene3D" id="1.10.510.10">
    <property type="entry name" value="Transferase(Phosphotransferase) domain 1"/>
    <property type="match status" value="1"/>
</dbReference>
<dbReference type="Pfam" id="PF00069">
    <property type="entry name" value="Pkinase"/>
    <property type="match status" value="1"/>
</dbReference>
<dbReference type="EMBL" id="JADNRY010000061">
    <property type="protein sequence ID" value="KAF9068397.1"/>
    <property type="molecule type" value="Genomic_DNA"/>
</dbReference>
<dbReference type="Proteomes" id="UP000772434">
    <property type="component" value="Unassembled WGS sequence"/>
</dbReference>
<dbReference type="InterPro" id="IPR011009">
    <property type="entry name" value="Kinase-like_dom_sf"/>
</dbReference>
<dbReference type="SUPFAM" id="SSF56112">
    <property type="entry name" value="Protein kinase-like (PK-like)"/>
    <property type="match status" value="1"/>
</dbReference>
<accession>A0A9P5PTS7</accession>
<gene>
    <name evidence="3" type="ORF">BDP27DRAFT_1327281</name>
</gene>
<proteinExistence type="predicted"/>
<keyword evidence="1" id="KW-0812">Transmembrane</keyword>
<dbReference type="InterPro" id="IPR000719">
    <property type="entry name" value="Prot_kinase_dom"/>
</dbReference>
<keyword evidence="1" id="KW-1133">Transmembrane helix</keyword>
<evidence type="ECO:0000313" key="3">
    <source>
        <dbReference type="EMBL" id="KAF9068397.1"/>
    </source>
</evidence>
<dbReference type="GO" id="GO:0004674">
    <property type="term" value="F:protein serine/threonine kinase activity"/>
    <property type="evidence" value="ECO:0007669"/>
    <property type="project" value="TreeGrafter"/>
</dbReference>
<feature type="transmembrane region" description="Helical" evidence="1">
    <location>
        <begin position="369"/>
        <end position="388"/>
    </location>
</feature>
<dbReference type="GO" id="GO:0005634">
    <property type="term" value="C:nucleus"/>
    <property type="evidence" value="ECO:0007669"/>
    <property type="project" value="TreeGrafter"/>
</dbReference>
<dbReference type="CDD" id="cd00180">
    <property type="entry name" value="PKc"/>
    <property type="match status" value="1"/>
</dbReference>
<dbReference type="OrthoDB" id="2940926at2759"/>
<keyword evidence="4" id="KW-1185">Reference proteome</keyword>
<keyword evidence="1" id="KW-0472">Membrane</keyword>
<dbReference type="PANTHER" id="PTHR44167">
    <property type="entry name" value="OVARIAN-SPECIFIC SERINE/THREONINE-PROTEIN KINASE LOK-RELATED"/>
    <property type="match status" value="1"/>
</dbReference>
<dbReference type="GO" id="GO:0044773">
    <property type="term" value="P:mitotic DNA damage checkpoint signaling"/>
    <property type="evidence" value="ECO:0007669"/>
    <property type="project" value="TreeGrafter"/>
</dbReference>